<feature type="domain" description="Capsule synthesis protein CapA" evidence="2">
    <location>
        <begin position="8"/>
        <end position="109"/>
    </location>
</feature>
<dbReference type="Proteomes" id="UP000034521">
    <property type="component" value="Unassembled WGS sequence"/>
</dbReference>
<feature type="non-terminal residue" evidence="3">
    <location>
        <position position="1"/>
    </location>
</feature>
<evidence type="ECO:0000256" key="1">
    <source>
        <dbReference type="ARBA" id="ARBA00005662"/>
    </source>
</evidence>
<evidence type="ECO:0000313" key="4">
    <source>
        <dbReference type="Proteomes" id="UP000034521"/>
    </source>
</evidence>
<name>A0A0G1KXX5_9BACT</name>
<sequence length="170" mass="19160">IIDVKGTKVAFFGFDDIGPNVPPIAASDDQELKKQISEAKEQADLIIVSMSWGVEYTDKPSDRQILLAHLAIDSGADLIIGNHPHWIQPVEMYKGKVIMYAHGNTIFDQMWSEKTKEGVIGKYTFYGKDLVDIEFIPIYIKDYGQPEVLMGEKTDKILQSLKQISSEIQK</sequence>
<dbReference type="PANTHER" id="PTHR33393:SF13">
    <property type="entry name" value="PGA BIOSYNTHESIS PROTEIN CAPA"/>
    <property type="match status" value="1"/>
</dbReference>
<protein>
    <submittedName>
        <fullName evidence="3">SH3 type 3 domain protein</fullName>
    </submittedName>
</protein>
<dbReference type="PANTHER" id="PTHR33393">
    <property type="entry name" value="POLYGLUTAMINE SYNTHESIS ACCESSORY PROTEIN RV0574C-RELATED"/>
    <property type="match status" value="1"/>
</dbReference>
<accession>A0A0G1KXX5</accession>
<dbReference type="Pfam" id="PF09587">
    <property type="entry name" value="PGA_cap"/>
    <property type="match status" value="1"/>
</dbReference>
<dbReference type="InterPro" id="IPR019079">
    <property type="entry name" value="Capsule_synth_CapA"/>
</dbReference>
<evidence type="ECO:0000259" key="2">
    <source>
        <dbReference type="SMART" id="SM00854"/>
    </source>
</evidence>
<dbReference type="SUPFAM" id="SSF56300">
    <property type="entry name" value="Metallo-dependent phosphatases"/>
    <property type="match status" value="1"/>
</dbReference>
<comment type="caution">
    <text evidence="3">The sequence shown here is derived from an EMBL/GenBank/DDBJ whole genome shotgun (WGS) entry which is preliminary data.</text>
</comment>
<dbReference type="Gene3D" id="3.60.21.10">
    <property type="match status" value="1"/>
</dbReference>
<proteinExistence type="inferred from homology"/>
<gene>
    <name evidence="3" type="ORF">UW52_C0009G0001</name>
</gene>
<dbReference type="AlphaFoldDB" id="A0A0G1KXX5"/>
<dbReference type="EMBL" id="LCIQ01000009">
    <property type="protein sequence ID" value="KKT61142.1"/>
    <property type="molecule type" value="Genomic_DNA"/>
</dbReference>
<dbReference type="InterPro" id="IPR029052">
    <property type="entry name" value="Metallo-depent_PP-like"/>
</dbReference>
<organism evidence="3 4">
    <name type="scientific">Candidatus Gottesmanbacteria bacterium GW2011_GWA1_44_24b</name>
    <dbReference type="NCBI Taxonomy" id="1618437"/>
    <lineage>
        <taxon>Bacteria</taxon>
        <taxon>Candidatus Gottesmaniibacteriota</taxon>
    </lineage>
</organism>
<evidence type="ECO:0000313" key="3">
    <source>
        <dbReference type="EMBL" id="KKT61142.1"/>
    </source>
</evidence>
<reference evidence="3 4" key="1">
    <citation type="journal article" date="2015" name="Nature">
        <title>rRNA introns, odd ribosomes, and small enigmatic genomes across a large radiation of phyla.</title>
        <authorList>
            <person name="Brown C.T."/>
            <person name="Hug L.A."/>
            <person name="Thomas B.C."/>
            <person name="Sharon I."/>
            <person name="Castelle C.J."/>
            <person name="Singh A."/>
            <person name="Wilkins M.J."/>
            <person name="Williams K.H."/>
            <person name="Banfield J.F."/>
        </authorList>
    </citation>
    <scope>NUCLEOTIDE SEQUENCE [LARGE SCALE GENOMIC DNA]</scope>
</reference>
<dbReference type="InterPro" id="IPR052169">
    <property type="entry name" value="CW_Biosynth-Accessory"/>
</dbReference>
<dbReference type="SMART" id="SM00854">
    <property type="entry name" value="PGA_cap"/>
    <property type="match status" value="1"/>
</dbReference>
<comment type="similarity">
    <text evidence="1">Belongs to the CapA family.</text>
</comment>